<dbReference type="Proteomes" id="UP001597158">
    <property type="component" value="Unassembled WGS sequence"/>
</dbReference>
<dbReference type="RefSeq" id="WP_277832070.1">
    <property type="nucleotide sequence ID" value="NZ_JARQZE010000004.1"/>
</dbReference>
<evidence type="ECO:0000313" key="2">
    <source>
        <dbReference type="Proteomes" id="UP001597158"/>
    </source>
</evidence>
<evidence type="ECO:0000313" key="1">
    <source>
        <dbReference type="EMBL" id="MFD1264747.1"/>
    </source>
</evidence>
<proteinExistence type="predicted"/>
<sequence>MLPKPADRARIRGQSSVEFLALALVLLPLLLIVPLIGKQLDIAQAAAAAARYAAFEGTVRHGGSLQPWKPDAVLADELRRRFFSTSSAAIKTGDVAGDVSADRNPLWSDHRGGALLPVFSTHVGVESRRQALSQPVGAVFAAGMGLDKSNLHTARLRVGVANVAGLAPFDALGLSIERHATVLVDPWSAPGPAAVRSALRREPWNPVGPFPFGPLDTLVSALRPFAAVLEGSQLPDIGRINPDIVPADRIR</sequence>
<comment type="caution">
    <text evidence="1">The sequence shown here is derived from an EMBL/GenBank/DDBJ whole genome shotgun (WGS) entry which is preliminary data.</text>
</comment>
<keyword evidence="2" id="KW-1185">Reference proteome</keyword>
<gene>
    <name evidence="1" type="ORF">ACFQ4M_14285</name>
</gene>
<name>A0ABW3WGG1_9RHOO</name>
<dbReference type="EMBL" id="JBHTMC010000026">
    <property type="protein sequence ID" value="MFD1264747.1"/>
    <property type="molecule type" value="Genomic_DNA"/>
</dbReference>
<accession>A0ABW3WGG1</accession>
<evidence type="ECO:0008006" key="3">
    <source>
        <dbReference type="Google" id="ProtNLM"/>
    </source>
</evidence>
<protein>
    <recommendedName>
        <fullName evidence="3">TadE-like protein</fullName>
    </recommendedName>
</protein>
<organism evidence="1 2">
    <name type="scientific">Thauera mechernichensis</name>
    <dbReference type="NCBI Taxonomy" id="82788"/>
    <lineage>
        <taxon>Bacteria</taxon>
        <taxon>Pseudomonadati</taxon>
        <taxon>Pseudomonadota</taxon>
        <taxon>Betaproteobacteria</taxon>
        <taxon>Rhodocyclales</taxon>
        <taxon>Zoogloeaceae</taxon>
        <taxon>Thauera</taxon>
    </lineage>
</organism>
<reference evidence="2" key="1">
    <citation type="journal article" date="2019" name="Int. J. Syst. Evol. Microbiol.">
        <title>The Global Catalogue of Microorganisms (GCM) 10K type strain sequencing project: providing services to taxonomists for standard genome sequencing and annotation.</title>
        <authorList>
            <consortium name="The Broad Institute Genomics Platform"/>
            <consortium name="The Broad Institute Genome Sequencing Center for Infectious Disease"/>
            <person name="Wu L."/>
            <person name="Ma J."/>
        </authorList>
    </citation>
    <scope>NUCLEOTIDE SEQUENCE [LARGE SCALE GENOMIC DNA]</scope>
    <source>
        <strain evidence="2">CCUG 48884</strain>
    </source>
</reference>